<sequence>YDVAANHMLWMQSTGGNINSSPAIGDVHPFHGGVEITFANRAGEIHLREKLTGNSIDP</sequence>
<protein>
    <submittedName>
        <fullName evidence="1">Uncharacterized protein</fullName>
    </submittedName>
</protein>
<dbReference type="EMBL" id="BARW01006264">
    <property type="protein sequence ID" value="GAI87488.1"/>
    <property type="molecule type" value="Genomic_DNA"/>
</dbReference>
<organism evidence="1">
    <name type="scientific">marine sediment metagenome</name>
    <dbReference type="NCBI Taxonomy" id="412755"/>
    <lineage>
        <taxon>unclassified sequences</taxon>
        <taxon>metagenomes</taxon>
        <taxon>ecological metagenomes</taxon>
    </lineage>
</organism>
<gene>
    <name evidence="1" type="ORF">S12H4_13152</name>
</gene>
<evidence type="ECO:0000313" key="1">
    <source>
        <dbReference type="EMBL" id="GAI87488.1"/>
    </source>
</evidence>
<comment type="caution">
    <text evidence="1">The sequence shown here is derived from an EMBL/GenBank/DDBJ whole genome shotgun (WGS) entry which is preliminary data.</text>
</comment>
<accession>X1S3P4</accession>
<proteinExistence type="predicted"/>
<dbReference type="AlphaFoldDB" id="X1S3P4"/>
<reference evidence="1" key="1">
    <citation type="journal article" date="2014" name="Front. Microbiol.">
        <title>High frequency of phylogenetically diverse reductive dehalogenase-homologous genes in deep subseafloor sedimentary metagenomes.</title>
        <authorList>
            <person name="Kawai M."/>
            <person name="Futagami T."/>
            <person name="Toyoda A."/>
            <person name="Takaki Y."/>
            <person name="Nishi S."/>
            <person name="Hori S."/>
            <person name="Arai W."/>
            <person name="Tsubouchi T."/>
            <person name="Morono Y."/>
            <person name="Uchiyama I."/>
            <person name="Ito T."/>
            <person name="Fujiyama A."/>
            <person name="Inagaki F."/>
            <person name="Takami H."/>
        </authorList>
    </citation>
    <scope>NUCLEOTIDE SEQUENCE</scope>
    <source>
        <strain evidence="1">Expedition CK06-06</strain>
    </source>
</reference>
<feature type="non-terminal residue" evidence="1">
    <location>
        <position position="1"/>
    </location>
</feature>
<name>X1S3P4_9ZZZZ</name>